<reference evidence="2" key="2">
    <citation type="journal article" date="2018" name="Environ. Sci. Technol.">
        <title>The Toxicogenome of Hyalella azteca: A Model for Sediment Ecotoxicology and Evolutionary Toxicology.</title>
        <authorList>
            <person name="Poynton H.C."/>
            <person name="Hasenbein S."/>
            <person name="Benoit J.B."/>
            <person name="Sepulveda M.S."/>
            <person name="Poelchau M.F."/>
            <person name="Hughes D.S.T."/>
            <person name="Murali S.C."/>
            <person name="Chen S."/>
            <person name="Glastad K.M."/>
            <person name="Goodisman M.A.D."/>
            <person name="Werren J.H."/>
            <person name="Vineis J.H."/>
            <person name="Bowen J.L."/>
            <person name="Friedrich M."/>
            <person name="Jones J."/>
            <person name="Robertson H.M."/>
            <person name="Feyereisen R."/>
            <person name="Mechler-Hickson A."/>
            <person name="Mathers N."/>
            <person name="Lee C.E."/>
            <person name="Colbourne J.K."/>
            <person name="Biales A."/>
            <person name="Johnston J.S."/>
            <person name="Wellborn G.A."/>
            <person name="Rosendale A.J."/>
            <person name="Cridge A.G."/>
            <person name="Munoz-Torres M.C."/>
            <person name="Bain P.A."/>
            <person name="Manny A.R."/>
            <person name="Major K.M."/>
            <person name="Lambert F.N."/>
            <person name="Vulpe C.D."/>
            <person name="Tuck P."/>
            <person name="Blalock B.J."/>
            <person name="Lin Y.Y."/>
            <person name="Smith M.E."/>
            <person name="Ochoa-Acuna H."/>
            <person name="Chen M.M."/>
            <person name="Childers C.P."/>
            <person name="Qu J."/>
            <person name="Dugan S."/>
            <person name="Lee S.L."/>
            <person name="Chao H."/>
            <person name="Dinh H."/>
            <person name="Han Y."/>
            <person name="Doddapaneni H."/>
            <person name="Worley K.C."/>
            <person name="Muzny D.M."/>
            <person name="Gibbs R.A."/>
            <person name="Richards S."/>
        </authorList>
    </citation>
    <scope>NUCLEOTIDE SEQUENCE</scope>
    <source>
        <strain evidence="2">HAZT.00-mixed</strain>
        <tissue evidence="2">Whole organism</tissue>
    </source>
</reference>
<dbReference type="GeneID" id="108677369"/>
<keyword evidence="3" id="KW-1185">Reference proteome</keyword>
<feature type="region of interest" description="Disordered" evidence="1">
    <location>
        <begin position="93"/>
        <end position="118"/>
    </location>
</feature>
<proteinExistence type="predicted"/>
<organism evidence="2">
    <name type="scientific">Hyalella azteca</name>
    <name type="common">Amphipod</name>
    <dbReference type="NCBI Taxonomy" id="294128"/>
    <lineage>
        <taxon>Eukaryota</taxon>
        <taxon>Metazoa</taxon>
        <taxon>Ecdysozoa</taxon>
        <taxon>Arthropoda</taxon>
        <taxon>Crustacea</taxon>
        <taxon>Multicrustacea</taxon>
        <taxon>Malacostraca</taxon>
        <taxon>Eumalacostraca</taxon>
        <taxon>Peracarida</taxon>
        <taxon>Amphipoda</taxon>
        <taxon>Senticaudata</taxon>
        <taxon>Talitrida</taxon>
        <taxon>Talitroidea</taxon>
        <taxon>Hyalellidae</taxon>
        <taxon>Hyalella</taxon>
    </lineage>
</organism>
<dbReference type="OrthoDB" id="7555193at2759"/>
<reference evidence="2" key="3">
    <citation type="submission" date="2019-06" db="EMBL/GenBank/DDBJ databases">
        <authorList>
            <person name="Poynton C."/>
            <person name="Hasenbein S."/>
            <person name="Benoit J.B."/>
            <person name="Sepulveda M.S."/>
            <person name="Poelchau M.F."/>
            <person name="Murali S.C."/>
            <person name="Chen S."/>
            <person name="Glastad K.M."/>
            <person name="Werren J.H."/>
            <person name="Vineis J.H."/>
            <person name="Bowen J.L."/>
            <person name="Friedrich M."/>
            <person name="Jones J."/>
            <person name="Robertson H.M."/>
            <person name="Feyereisen R."/>
            <person name="Mechler-Hickson A."/>
            <person name="Mathers N."/>
            <person name="Lee C.E."/>
            <person name="Colbourne J.K."/>
            <person name="Biales A."/>
            <person name="Johnston J.S."/>
            <person name="Wellborn G.A."/>
            <person name="Rosendale A.J."/>
            <person name="Cridge A.G."/>
            <person name="Munoz-Torres M.C."/>
            <person name="Bain P.A."/>
            <person name="Manny A.R."/>
            <person name="Major K.M."/>
            <person name="Lambert F.N."/>
            <person name="Vulpe C.D."/>
            <person name="Tuck P."/>
            <person name="Blalock B.J."/>
            <person name="Lin Y.-Y."/>
            <person name="Smith M.E."/>
            <person name="Ochoa-Acuna H."/>
            <person name="Chen M.-J.M."/>
            <person name="Childers C.P."/>
            <person name="Qu J."/>
            <person name="Dugan S."/>
            <person name="Lee S.L."/>
            <person name="Chao H."/>
            <person name="Dinh H."/>
            <person name="Han Y."/>
            <person name="Doddapaneni H."/>
            <person name="Worley K.C."/>
            <person name="Muzny D.M."/>
            <person name="Gibbs R.A."/>
            <person name="Richards S."/>
        </authorList>
    </citation>
    <scope>NUCLEOTIDE SEQUENCE</scope>
    <source>
        <strain evidence="2">HAZT.00-mixed</strain>
        <tissue evidence="2">Whole organism</tissue>
    </source>
</reference>
<dbReference type="RefSeq" id="XP_018021064.1">
    <property type="nucleotide sequence ID" value="XM_018165575.1"/>
</dbReference>
<reference evidence="2" key="1">
    <citation type="submission" date="2014-08" db="EMBL/GenBank/DDBJ databases">
        <authorList>
            <person name="Murali S."/>
            <person name="Richards S."/>
            <person name="Bandaranaike D."/>
            <person name="Bellair M."/>
            <person name="Blankenburg K."/>
            <person name="Chao H."/>
            <person name="Dinh H."/>
            <person name="Doddapaneni H."/>
            <person name="Dugan-Rocha S."/>
            <person name="Elkadiri S."/>
            <person name="Gnanaolivu R."/>
            <person name="Hughes D."/>
            <person name="Lee S."/>
            <person name="Li M."/>
            <person name="Ming W."/>
            <person name="Munidasa M."/>
            <person name="Muniz J."/>
            <person name="Nguyen L."/>
            <person name="Osuji N."/>
            <person name="Pu L.-L."/>
            <person name="Puazo M."/>
            <person name="Skinner E."/>
            <person name="Qu C."/>
            <person name="Quiroz J."/>
            <person name="Raj R."/>
            <person name="Weissenberger G."/>
            <person name="Xin Y."/>
            <person name="Zou X."/>
            <person name="Han Y."/>
            <person name="Worley K."/>
            <person name="Muzny D."/>
            <person name="Gibbs R."/>
        </authorList>
    </citation>
    <scope>NUCLEOTIDE SEQUENCE</scope>
    <source>
        <strain evidence="2">HAZT.00-mixed</strain>
        <tissue evidence="2">Whole organism</tissue>
    </source>
</reference>
<reference evidence="4" key="4">
    <citation type="submission" date="2025-04" db="UniProtKB">
        <authorList>
            <consortium name="RefSeq"/>
        </authorList>
    </citation>
    <scope>IDENTIFICATION</scope>
    <source>
        <tissue evidence="4">Whole organism</tissue>
    </source>
</reference>
<sequence>MIRSPLPKSDTPANSSAASRLAAVTRKQNNIEELLRNLNPDVPKIKALYTEYLVKVEAFLGACEADVSEEWISARRSVIDAFRLKVENFFTTNKPASEHGSHVSHSARSGSSRSSTSSVRIRIAQQRAKALAEQAVMKETFEIESKKLELQHRQRKAQAERMRIESDLLEQELNKIDLEDGLASEHSSRSAQSAIEDARQVDLHRSFAVERGTGPVREGESSSLLAVLAKQNEISSTLSRNQEQAALPKKTLQAFSGDVTEFKVFSQSFDRVIASRCSNDADKLAYLEQFTTGNPHKLVKSCVNSDAGTAYRNARDLLSSEYGDEFRVTNAYLEALASWPAVKAEDAESLSDLYVYLLKCQNYLEDLTYSNPLQNPKEIMAIVMKLPYRLRERWRRQTLHLHQQKKRVEFQHLVAFVREELALIKQPLFGTIADSVNDKKLSTSKSKRVLASSTAAVKSTYCEEQCPCCKKKNHPITSCLFFKEKTFEEKGDFIRKLGLCFGCLGSGHRSRECSQKLICSICQERHPTVMHLNKGAHSNGKSECSQLDDPSNKTASAQPPITHVTTNVVSGPGERRAVMCPVVPAKVRVGGTDKWIVTNVALDSHSTDCWMSGKLQSKLDCRLDDAQVDLSTMGSLRARTRTRIARDLIISDLHENKVAKAPLIFVKDEKDWPFTCSDVPTIDDVAPYDHLTCVPFDFVDTEIGLLIGMNFPGLMKPTSVVSGGWGEPFATQHWLGWALNGPVSSGGVSSCMRLKTDSLESELDKFFERDYVEPEDEQLISVEDLVWTKKVEANTKVLKNHHFEISLPFFDEKPKFPNNKQQILLRFQSLLRRFQRDEGYFKEYAAFIRDMMLRGYCEVIPANETETNAQV</sequence>
<evidence type="ECO:0000313" key="4">
    <source>
        <dbReference type="RefSeq" id="XP_018021064.1"/>
    </source>
</evidence>
<feature type="region of interest" description="Disordered" evidence="1">
    <location>
        <begin position="535"/>
        <end position="558"/>
    </location>
</feature>
<dbReference type="EMBL" id="JQDR03003350">
    <property type="protein sequence ID" value="KAA0202577.1"/>
    <property type="molecule type" value="Genomic_DNA"/>
</dbReference>
<feature type="compositionally biased region" description="Polar residues" evidence="1">
    <location>
        <begin position="539"/>
        <end position="558"/>
    </location>
</feature>
<protein>
    <submittedName>
        <fullName evidence="4">Uncharacterized protein LOC108677369</fullName>
    </submittedName>
</protein>
<feature type="compositionally biased region" description="Low complexity" evidence="1">
    <location>
        <begin position="103"/>
        <end position="118"/>
    </location>
</feature>
<dbReference type="Proteomes" id="UP000711488">
    <property type="component" value="Unassembled WGS sequence"/>
</dbReference>
<feature type="region of interest" description="Disordered" evidence="1">
    <location>
        <begin position="1"/>
        <end position="21"/>
    </location>
</feature>
<dbReference type="Proteomes" id="UP000694843">
    <property type="component" value="Unplaced"/>
</dbReference>
<evidence type="ECO:0000256" key="1">
    <source>
        <dbReference type="SAM" id="MobiDB-lite"/>
    </source>
</evidence>
<dbReference type="PANTHER" id="PTHR47331:SF4">
    <property type="entry name" value="PEPTIDASE S1 DOMAIN-CONTAINING PROTEIN"/>
    <property type="match status" value="1"/>
</dbReference>
<name>A0A6A0HCG0_HYAAZ</name>
<dbReference type="Pfam" id="PF03564">
    <property type="entry name" value="DUF1759"/>
    <property type="match status" value="1"/>
</dbReference>
<accession>A0A6A0HCG0</accession>
<dbReference type="InterPro" id="IPR005312">
    <property type="entry name" value="DUF1759"/>
</dbReference>
<evidence type="ECO:0000313" key="3">
    <source>
        <dbReference type="Proteomes" id="UP000694843"/>
    </source>
</evidence>
<dbReference type="OMA" id="HEERIRM"/>
<dbReference type="PANTHER" id="PTHR47331">
    <property type="entry name" value="PHD-TYPE DOMAIN-CONTAINING PROTEIN"/>
    <property type="match status" value="1"/>
</dbReference>
<dbReference type="KEGG" id="hazt:108677369"/>
<dbReference type="AlphaFoldDB" id="A0A6A0HCG0"/>
<gene>
    <name evidence="4" type="primary">LOC108677369</name>
    <name evidence="2" type="ORF">HAZT_HAZT012204</name>
</gene>
<evidence type="ECO:0000313" key="2">
    <source>
        <dbReference type="EMBL" id="KAA0202577.1"/>
    </source>
</evidence>